<dbReference type="InterPro" id="IPR015500">
    <property type="entry name" value="Peptidase_S8_subtilisin-rel"/>
</dbReference>
<dbReference type="Pfam" id="PF00082">
    <property type="entry name" value="Peptidase_S8"/>
    <property type="match status" value="1"/>
</dbReference>
<evidence type="ECO:0000256" key="2">
    <source>
        <dbReference type="ARBA" id="ARBA00022670"/>
    </source>
</evidence>
<dbReference type="InterPro" id="IPR036852">
    <property type="entry name" value="Peptidase_S8/S53_dom_sf"/>
</dbReference>
<dbReference type="PANTHER" id="PTHR43806:SF11">
    <property type="entry name" value="CEREVISIN-RELATED"/>
    <property type="match status" value="1"/>
</dbReference>
<dbReference type="EMBL" id="BAAAUG010000052">
    <property type="protein sequence ID" value="GAA3108138.1"/>
    <property type="molecule type" value="Genomic_DNA"/>
</dbReference>
<evidence type="ECO:0000256" key="5">
    <source>
        <dbReference type="PROSITE-ProRule" id="PRU01240"/>
    </source>
</evidence>
<proteinExistence type="inferred from homology"/>
<evidence type="ECO:0000256" key="6">
    <source>
        <dbReference type="RuleBase" id="RU003355"/>
    </source>
</evidence>
<feature type="signal peptide" evidence="7">
    <location>
        <begin position="1"/>
        <end position="33"/>
    </location>
</feature>
<dbReference type="InterPro" id="IPR050131">
    <property type="entry name" value="Peptidase_S8_subtilisin-like"/>
</dbReference>
<organism evidence="9 10">
    <name type="scientific">Streptomyces rectiviolaceus</name>
    <dbReference type="NCBI Taxonomy" id="332591"/>
    <lineage>
        <taxon>Bacteria</taxon>
        <taxon>Bacillati</taxon>
        <taxon>Actinomycetota</taxon>
        <taxon>Actinomycetes</taxon>
        <taxon>Kitasatosporales</taxon>
        <taxon>Streptomycetaceae</taxon>
        <taxon>Streptomyces</taxon>
    </lineage>
</organism>
<dbReference type="InterPro" id="IPR023828">
    <property type="entry name" value="Peptidase_S8_Ser-AS"/>
</dbReference>
<evidence type="ECO:0000313" key="10">
    <source>
        <dbReference type="Proteomes" id="UP001501637"/>
    </source>
</evidence>
<comment type="caution">
    <text evidence="9">The sequence shown here is derived from an EMBL/GenBank/DDBJ whole genome shotgun (WGS) entry which is preliminary data.</text>
</comment>
<dbReference type="InterPro" id="IPR000209">
    <property type="entry name" value="Peptidase_S8/S53_dom"/>
</dbReference>
<sequence>MTAPFTRSRRVLALPLGMAVASAVAFLPGTASAQPDAAARPDTPVSSAVSAVGSTLADGTSMSYVVNVRAGHGASPSVKTSAYVKKAIAKAGGKVVIAYDRIGVIVVHSSNADFAKQIRKAKGVASAGATRTAPLSAQSDDALEADRPLTAVEAEKAAGKAGAGQDELEPLQWDLPAIKADKAHKESLGSSRVTVGVLDSGVDDTHPDIAPNFDAKASASCLGGVPVQKGGAWRPVSGESDHGMHVAGTIAAAKNGTGVTGVAPGVKVASLKVAEPATGMYYTEAVVCGFMWAADHGVDVTNSSYYTDPWLFNCKTDDDQKALVDAVGRATRYAERKGAVNVAAAGNAETDLAQEEIVDDSSPDDTTPTERTIKTADCLDLPSQLPGVVTVSATGAKGIKSSYSNYGKGVIDIAAPGGDSTRFQTPDAPATDGRILSTLPGGKFGYKAGTSMASPHAAGVAALIKSAHPHASSAKVKALLYGEADAMKCTDPYDIDGDGKVDAVCAGGKNANGFYGVGMIDALDAVRK</sequence>
<reference evidence="10" key="1">
    <citation type="journal article" date="2019" name="Int. J. Syst. Evol. Microbiol.">
        <title>The Global Catalogue of Microorganisms (GCM) 10K type strain sequencing project: providing services to taxonomists for standard genome sequencing and annotation.</title>
        <authorList>
            <consortium name="The Broad Institute Genomics Platform"/>
            <consortium name="The Broad Institute Genome Sequencing Center for Infectious Disease"/>
            <person name="Wu L."/>
            <person name="Ma J."/>
        </authorList>
    </citation>
    <scope>NUCLEOTIDE SEQUENCE [LARGE SCALE GENOMIC DNA]</scope>
    <source>
        <strain evidence="10">JCM 9092</strain>
    </source>
</reference>
<keyword evidence="7" id="KW-0732">Signal</keyword>
<evidence type="ECO:0000259" key="8">
    <source>
        <dbReference type="Pfam" id="PF00082"/>
    </source>
</evidence>
<dbReference type="PRINTS" id="PR00723">
    <property type="entry name" value="SUBTILISIN"/>
</dbReference>
<feature type="active site" description="Charge relay system" evidence="5">
    <location>
        <position position="199"/>
    </location>
</feature>
<evidence type="ECO:0000256" key="4">
    <source>
        <dbReference type="ARBA" id="ARBA00022825"/>
    </source>
</evidence>
<dbReference type="RefSeq" id="WP_344521769.1">
    <property type="nucleotide sequence ID" value="NZ_BAAAUG010000052.1"/>
</dbReference>
<keyword evidence="10" id="KW-1185">Reference proteome</keyword>
<evidence type="ECO:0000256" key="3">
    <source>
        <dbReference type="ARBA" id="ARBA00022801"/>
    </source>
</evidence>
<dbReference type="PROSITE" id="PS51892">
    <property type="entry name" value="SUBTILASE"/>
    <property type="match status" value="1"/>
</dbReference>
<evidence type="ECO:0000313" key="9">
    <source>
        <dbReference type="EMBL" id="GAA3108138.1"/>
    </source>
</evidence>
<dbReference type="InterPro" id="IPR022398">
    <property type="entry name" value="Peptidase_S8_His-AS"/>
</dbReference>
<dbReference type="PANTHER" id="PTHR43806">
    <property type="entry name" value="PEPTIDASE S8"/>
    <property type="match status" value="1"/>
</dbReference>
<dbReference type="InterPro" id="IPR023827">
    <property type="entry name" value="Peptidase_S8_Asp-AS"/>
</dbReference>
<dbReference type="Proteomes" id="UP001501637">
    <property type="component" value="Unassembled WGS sequence"/>
</dbReference>
<dbReference type="PROSITE" id="PS00137">
    <property type="entry name" value="SUBTILASE_HIS"/>
    <property type="match status" value="1"/>
</dbReference>
<feature type="active site" description="Charge relay system" evidence="5">
    <location>
        <position position="451"/>
    </location>
</feature>
<feature type="active site" description="Charge relay system" evidence="5">
    <location>
        <position position="242"/>
    </location>
</feature>
<evidence type="ECO:0000256" key="1">
    <source>
        <dbReference type="ARBA" id="ARBA00011073"/>
    </source>
</evidence>
<feature type="domain" description="Peptidase S8/S53" evidence="8">
    <location>
        <begin position="192"/>
        <end position="494"/>
    </location>
</feature>
<accession>A0ABP6MF33</accession>
<dbReference type="SUPFAM" id="SSF52743">
    <property type="entry name" value="Subtilisin-like"/>
    <property type="match status" value="1"/>
</dbReference>
<dbReference type="PROSITE" id="PS00138">
    <property type="entry name" value="SUBTILASE_SER"/>
    <property type="match status" value="1"/>
</dbReference>
<dbReference type="PROSITE" id="PS00136">
    <property type="entry name" value="SUBTILASE_ASP"/>
    <property type="match status" value="1"/>
</dbReference>
<protein>
    <submittedName>
        <fullName evidence="9">S8 family serine peptidase</fullName>
    </submittedName>
</protein>
<name>A0ABP6MF33_9ACTN</name>
<dbReference type="Gene3D" id="3.40.50.200">
    <property type="entry name" value="Peptidase S8/S53 domain"/>
    <property type="match status" value="1"/>
</dbReference>
<feature type="chain" id="PRO_5045591659" evidence="7">
    <location>
        <begin position="34"/>
        <end position="528"/>
    </location>
</feature>
<evidence type="ECO:0000256" key="7">
    <source>
        <dbReference type="SAM" id="SignalP"/>
    </source>
</evidence>
<comment type="similarity">
    <text evidence="1 5 6">Belongs to the peptidase S8 family.</text>
</comment>
<keyword evidence="3 5" id="KW-0378">Hydrolase</keyword>
<gene>
    <name evidence="9" type="ORF">GCM10010449_33660</name>
</gene>
<keyword evidence="4 5" id="KW-0720">Serine protease</keyword>
<keyword evidence="2 5" id="KW-0645">Protease</keyword>